<dbReference type="EMBL" id="LZFP01000052">
    <property type="protein sequence ID" value="OBR35162.1"/>
    <property type="molecule type" value="Genomic_DNA"/>
</dbReference>
<name>A0A1B7YXE4_9FLAO</name>
<organism evidence="1 2">
    <name type="scientific">Maribacter hydrothermalis</name>
    <dbReference type="NCBI Taxonomy" id="1836467"/>
    <lineage>
        <taxon>Bacteria</taxon>
        <taxon>Pseudomonadati</taxon>
        <taxon>Bacteroidota</taxon>
        <taxon>Flavobacteriia</taxon>
        <taxon>Flavobacteriales</taxon>
        <taxon>Flavobacteriaceae</taxon>
        <taxon>Maribacter</taxon>
    </lineage>
</organism>
<dbReference type="AlphaFoldDB" id="A0A1B7YXE4"/>
<gene>
    <name evidence="1" type="ORF">A9200_11340</name>
</gene>
<dbReference type="KEGG" id="mart:BTR34_05105"/>
<protein>
    <submittedName>
        <fullName evidence="1">Uncharacterized protein</fullName>
    </submittedName>
</protein>
<dbReference type="Proteomes" id="UP000092164">
    <property type="component" value="Unassembled WGS sequence"/>
</dbReference>
<comment type="caution">
    <text evidence="1">The sequence shown here is derived from an EMBL/GenBank/DDBJ whole genome shotgun (WGS) entry which is preliminary data.</text>
</comment>
<sequence>MRKYGWQDFANAQIWHVPLDFQISEMFLCCVSRSDNSGEACGISFGMRRSKNLNGVLQHLVIKHLQIAT</sequence>
<reference evidence="2" key="1">
    <citation type="submission" date="2016-06" db="EMBL/GenBank/DDBJ databases">
        <authorList>
            <person name="Zhan P."/>
        </authorList>
    </citation>
    <scope>NUCLEOTIDE SEQUENCE [LARGE SCALE GENOMIC DNA]</scope>
    <source>
        <strain evidence="2">T28</strain>
    </source>
</reference>
<keyword evidence="2" id="KW-1185">Reference proteome</keyword>
<evidence type="ECO:0000313" key="2">
    <source>
        <dbReference type="Proteomes" id="UP000092164"/>
    </source>
</evidence>
<proteinExistence type="predicted"/>
<evidence type="ECO:0000313" key="1">
    <source>
        <dbReference type="EMBL" id="OBR35162.1"/>
    </source>
</evidence>
<accession>A0A1B7YXE4</accession>